<comment type="caution">
    <text evidence="9">The sequence shown here is derived from an EMBL/GenBank/DDBJ whole genome shotgun (WGS) entry which is preliminary data.</text>
</comment>
<accession>A0ABP8LQY1</accession>
<dbReference type="Pfam" id="PF01207">
    <property type="entry name" value="Dus"/>
    <property type="match status" value="1"/>
</dbReference>
<dbReference type="CDD" id="cd02801">
    <property type="entry name" value="DUS_like_FMN"/>
    <property type="match status" value="1"/>
</dbReference>
<keyword evidence="5" id="KW-0521">NADP</keyword>
<dbReference type="Proteomes" id="UP001500622">
    <property type="component" value="Unassembled WGS sequence"/>
</dbReference>
<gene>
    <name evidence="9" type="primary">dusB</name>
    <name evidence="9" type="ORF">GCM10023169_38870</name>
</gene>
<sequence>MTAQTTTSASAQAGASAEAGAPARAELQIGPVGLGSPVVLAPMAGVTNPPFRKLCREAGIDGLPADAAPAVPGSYAPAGLYVTEMVTSRALVERTPETMRMITPDPDEPVRSVQLYGVDPATIAAAIRVLVAEDRADHVDLNFGCPVPKVTRRGGGAALPWKRDLFDAIVTDAVAAAWEASAGRDREVPVTVKMRMGIDDDHLTYVEAGRLAERAGVAAVALHARTAAQHYSGQARWETIARLKDAVTSVPVLGNGDIWSAEDAREMMRATGCDGVVVGRGCQGRPWLFTDLVAAAHDSDRRVTPGLREVAAVIRRHADLMVEHFGEEGRALREMRKHMSWYLKGYVVGGEPRRELALVSSLAELDERLAALDLDQPYPGEGAEGPRGRAGSPKDPHLPDGWLTTQDVDERLREMLAHAELSVSGG</sequence>
<dbReference type="Gene3D" id="3.20.20.70">
    <property type="entry name" value="Aldolase class I"/>
    <property type="match status" value="1"/>
</dbReference>
<evidence type="ECO:0000256" key="6">
    <source>
        <dbReference type="ARBA" id="ARBA00023002"/>
    </source>
</evidence>
<keyword evidence="6" id="KW-0560">Oxidoreductase</keyword>
<protein>
    <submittedName>
        <fullName evidence="9">tRNA dihydrouridine synthase DusB</fullName>
    </submittedName>
</protein>
<keyword evidence="2" id="KW-0285">Flavoprotein</keyword>
<comment type="cofactor">
    <cofactor evidence="1">
        <name>FMN</name>
        <dbReference type="ChEBI" id="CHEBI:58210"/>
    </cofactor>
</comment>
<keyword evidence="4" id="KW-0819">tRNA processing</keyword>
<feature type="domain" description="DUS-like FMN-binding" evidence="8">
    <location>
        <begin position="40"/>
        <end position="369"/>
    </location>
</feature>
<feature type="region of interest" description="Disordered" evidence="7">
    <location>
        <begin position="373"/>
        <end position="405"/>
    </location>
</feature>
<organism evidence="9 10">
    <name type="scientific">Georgenia halophila</name>
    <dbReference type="NCBI Taxonomy" id="620889"/>
    <lineage>
        <taxon>Bacteria</taxon>
        <taxon>Bacillati</taxon>
        <taxon>Actinomycetota</taxon>
        <taxon>Actinomycetes</taxon>
        <taxon>Micrococcales</taxon>
        <taxon>Bogoriellaceae</taxon>
        <taxon>Georgenia</taxon>
    </lineage>
</organism>
<dbReference type="InterPro" id="IPR024036">
    <property type="entry name" value="tRNA-dHydroUridine_Synthase_C"/>
</dbReference>
<dbReference type="EMBL" id="BAABGN010000013">
    <property type="protein sequence ID" value="GAA4432758.1"/>
    <property type="molecule type" value="Genomic_DNA"/>
</dbReference>
<reference evidence="10" key="1">
    <citation type="journal article" date="2019" name="Int. J. Syst. Evol. Microbiol.">
        <title>The Global Catalogue of Microorganisms (GCM) 10K type strain sequencing project: providing services to taxonomists for standard genome sequencing and annotation.</title>
        <authorList>
            <consortium name="The Broad Institute Genomics Platform"/>
            <consortium name="The Broad Institute Genome Sequencing Center for Infectious Disease"/>
            <person name="Wu L."/>
            <person name="Ma J."/>
        </authorList>
    </citation>
    <scope>NUCLEOTIDE SEQUENCE [LARGE SCALE GENOMIC DNA]</scope>
    <source>
        <strain evidence="10">JCM 17810</strain>
    </source>
</reference>
<dbReference type="PANTHER" id="PTHR45846:SF1">
    <property type="entry name" value="TRNA-DIHYDROURIDINE(47) SYNTHASE [NAD(P)(+)]-LIKE"/>
    <property type="match status" value="1"/>
</dbReference>
<evidence type="ECO:0000256" key="2">
    <source>
        <dbReference type="ARBA" id="ARBA00022630"/>
    </source>
</evidence>
<dbReference type="PANTHER" id="PTHR45846">
    <property type="entry name" value="TRNA-DIHYDROURIDINE(47) SYNTHASE [NAD(P)(+)]-LIKE"/>
    <property type="match status" value="1"/>
</dbReference>
<evidence type="ECO:0000313" key="10">
    <source>
        <dbReference type="Proteomes" id="UP001500622"/>
    </source>
</evidence>
<evidence type="ECO:0000256" key="3">
    <source>
        <dbReference type="ARBA" id="ARBA00022643"/>
    </source>
</evidence>
<proteinExistence type="predicted"/>
<feature type="compositionally biased region" description="Basic and acidic residues" evidence="7">
    <location>
        <begin position="384"/>
        <end position="398"/>
    </location>
</feature>
<dbReference type="PROSITE" id="PS01136">
    <property type="entry name" value="UPF0034"/>
    <property type="match status" value="1"/>
</dbReference>
<dbReference type="InterPro" id="IPR018517">
    <property type="entry name" value="tRNA_hU_synthase_CS"/>
</dbReference>
<dbReference type="Gene3D" id="1.10.1200.80">
    <property type="entry name" value="Putative flavin oxidoreducatase, domain 2"/>
    <property type="match status" value="1"/>
</dbReference>
<evidence type="ECO:0000313" key="9">
    <source>
        <dbReference type="EMBL" id="GAA4432758.1"/>
    </source>
</evidence>
<evidence type="ECO:0000256" key="5">
    <source>
        <dbReference type="ARBA" id="ARBA00022857"/>
    </source>
</evidence>
<keyword evidence="3" id="KW-0288">FMN</keyword>
<evidence type="ECO:0000256" key="4">
    <source>
        <dbReference type="ARBA" id="ARBA00022694"/>
    </source>
</evidence>
<evidence type="ECO:0000256" key="1">
    <source>
        <dbReference type="ARBA" id="ARBA00001917"/>
    </source>
</evidence>
<evidence type="ECO:0000259" key="8">
    <source>
        <dbReference type="Pfam" id="PF01207"/>
    </source>
</evidence>
<dbReference type="InterPro" id="IPR013785">
    <property type="entry name" value="Aldolase_TIM"/>
</dbReference>
<name>A0ABP8LQY1_9MICO</name>
<dbReference type="InterPro" id="IPR035587">
    <property type="entry name" value="DUS-like_FMN-bd"/>
</dbReference>
<dbReference type="InterPro" id="IPR004652">
    <property type="entry name" value="DusB-like"/>
</dbReference>
<dbReference type="RefSeq" id="WP_425555793.1">
    <property type="nucleotide sequence ID" value="NZ_BAABGN010000013.1"/>
</dbReference>
<keyword evidence="10" id="KW-1185">Reference proteome</keyword>
<dbReference type="SUPFAM" id="SSF51395">
    <property type="entry name" value="FMN-linked oxidoreductases"/>
    <property type="match status" value="1"/>
</dbReference>
<dbReference type="NCBIfam" id="TIGR00737">
    <property type="entry name" value="nifR3_yhdG"/>
    <property type="match status" value="1"/>
</dbReference>
<evidence type="ECO:0000256" key="7">
    <source>
        <dbReference type="SAM" id="MobiDB-lite"/>
    </source>
</evidence>